<dbReference type="Proteomes" id="UP000249065">
    <property type="component" value="Unassembled WGS sequence"/>
</dbReference>
<dbReference type="PROSITE" id="PS51257">
    <property type="entry name" value="PROKAR_LIPOPROTEIN"/>
    <property type="match status" value="1"/>
</dbReference>
<evidence type="ECO:0000256" key="2">
    <source>
        <dbReference type="SAM" id="SignalP"/>
    </source>
</evidence>
<keyword evidence="4" id="KW-1185">Reference proteome</keyword>
<feature type="chain" id="PRO_5016451901" description="Lipoprotein" evidence="2">
    <location>
        <begin position="19"/>
        <end position="107"/>
    </location>
</feature>
<evidence type="ECO:0000313" key="3">
    <source>
        <dbReference type="EMBL" id="RAI59254.1"/>
    </source>
</evidence>
<evidence type="ECO:0008006" key="5">
    <source>
        <dbReference type="Google" id="ProtNLM"/>
    </source>
</evidence>
<comment type="caution">
    <text evidence="3">The sequence shown here is derived from an EMBL/GenBank/DDBJ whole genome shotgun (WGS) entry which is preliminary data.</text>
</comment>
<proteinExistence type="predicted"/>
<name>A0A327MAT5_9PROT</name>
<organism evidence="3 4">
    <name type="scientific">Roseicella frigidaeris</name>
    <dbReference type="NCBI Taxonomy" id="2230885"/>
    <lineage>
        <taxon>Bacteria</taxon>
        <taxon>Pseudomonadati</taxon>
        <taxon>Pseudomonadota</taxon>
        <taxon>Alphaproteobacteria</taxon>
        <taxon>Acetobacterales</taxon>
        <taxon>Roseomonadaceae</taxon>
        <taxon>Roseicella</taxon>
    </lineage>
</organism>
<accession>A0A327MAT5</accession>
<feature type="signal peptide" evidence="2">
    <location>
        <begin position="1"/>
        <end position="18"/>
    </location>
</feature>
<feature type="region of interest" description="Disordered" evidence="1">
    <location>
        <begin position="23"/>
        <end position="107"/>
    </location>
</feature>
<evidence type="ECO:0000256" key="1">
    <source>
        <dbReference type="SAM" id="MobiDB-lite"/>
    </source>
</evidence>
<sequence length="107" mass="10258">MMRITTLTLGLAAGLALAACSEVKPGGPPIAGTSAGPGAPPLKQDARDIAGSGSPNATPGTATITGTRSTGQGTEPTVDYSGQAGNAGSSTPTPLPTTPRSRSNKGG</sequence>
<dbReference type="OrthoDB" id="9925002at2"/>
<protein>
    <recommendedName>
        <fullName evidence="5">Lipoprotein</fullName>
    </recommendedName>
</protein>
<reference evidence="4" key="1">
    <citation type="submission" date="2018-06" db="EMBL/GenBank/DDBJ databases">
        <authorList>
            <person name="Khan S.A."/>
        </authorList>
    </citation>
    <scope>NUCLEOTIDE SEQUENCE [LARGE SCALE GENOMIC DNA]</scope>
    <source>
        <strain evidence="4">DB-1506</strain>
    </source>
</reference>
<dbReference type="EMBL" id="QLIX01000005">
    <property type="protein sequence ID" value="RAI59254.1"/>
    <property type="molecule type" value="Genomic_DNA"/>
</dbReference>
<evidence type="ECO:0000313" key="4">
    <source>
        <dbReference type="Proteomes" id="UP000249065"/>
    </source>
</evidence>
<dbReference type="RefSeq" id="WP_111469511.1">
    <property type="nucleotide sequence ID" value="NZ_QLIX01000005.1"/>
</dbReference>
<gene>
    <name evidence="3" type="ORF">DOO78_09485</name>
</gene>
<keyword evidence="2" id="KW-0732">Signal</keyword>
<dbReference type="AlphaFoldDB" id="A0A327MAT5"/>
<feature type="compositionally biased region" description="Polar residues" evidence="1">
    <location>
        <begin position="53"/>
        <end position="75"/>
    </location>
</feature>